<proteinExistence type="predicted"/>
<reference evidence="13" key="2">
    <citation type="submission" date="2021-09" db="EMBL/GenBank/DDBJ databases">
        <authorList>
            <person name="Jia N."/>
            <person name="Wang J."/>
            <person name="Shi W."/>
            <person name="Du L."/>
            <person name="Sun Y."/>
            <person name="Zhan W."/>
            <person name="Jiang J."/>
            <person name="Wang Q."/>
            <person name="Zhang B."/>
            <person name="Ji P."/>
            <person name="Sakyi L.B."/>
            <person name="Cui X."/>
            <person name="Yuan T."/>
            <person name="Jiang B."/>
            <person name="Yang W."/>
            <person name="Lam T.T.-Y."/>
            <person name="Chang Q."/>
            <person name="Ding S."/>
            <person name="Wang X."/>
            <person name="Zhu J."/>
            <person name="Ruan X."/>
            <person name="Zhao L."/>
            <person name="Wei J."/>
            <person name="Que T."/>
            <person name="Du C."/>
            <person name="Cheng J."/>
            <person name="Dai P."/>
            <person name="Han X."/>
            <person name="Huang E."/>
            <person name="Gao Y."/>
            <person name="Liu J."/>
            <person name="Shao H."/>
            <person name="Ye R."/>
            <person name="Li L."/>
            <person name="Wei W."/>
            <person name="Wang X."/>
            <person name="Wang C."/>
            <person name="Huo Q."/>
            <person name="Li W."/>
            <person name="Guo W."/>
            <person name="Chen H."/>
            <person name="Chen S."/>
            <person name="Zhou L."/>
            <person name="Zhou L."/>
            <person name="Ni X."/>
            <person name="Tian J."/>
            <person name="Zhou Y."/>
            <person name="Sheng Y."/>
            <person name="Liu T."/>
            <person name="Pan Y."/>
            <person name="Xia L."/>
            <person name="Li J."/>
            <person name="Zhao F."/>
            <person name="Cao W."/>
        </authorList>
    </citation>
    <scope>NUCLEOTIDE SEQUENCE</scope>
    <source>
        <strain evidence="13">Rmic-2018</strain>
        <tissue evidence="13">Larvae</tissue>
    </source>
</reference>
<keyword evidence="9 11" id="KW-0472">Membrane</keyword>
<dbReference type="Proteomes" id="UP000821866">
    <property type="component" value="Chromosome 1"/>
</dbReference>
<evidence type="ECO:0000259" key="12">
    <source>
        <dbReference type="PROSITE" id="PS51292"/>
    </source>
</evidence>
<name>A0A9J6EZ75_RHIMP</name>
<keyword evidence="8 11" id="KW-1133">Transmembrane helix</keyword>
<dbReference type="EMBL" id="JABSTU010000001">
    <property type="protein sequence ID" value="KAH8039683.1"/>
    <property type="molecule type" value="Genomic_DNA"/>
</dbReference>
<accession>A0A9J6EZ75</accession>
<comment type="subcellular location">
    <subcellularLocation>
        <location evidence="1">Membrane</location>
        <topology evidence="1">Multi-pass membrane protein</topology>
    </subcellularLocation>
</comment>
<evidence type="ECO:0000256" key="3">
    <source>
        <dbReference type="ARBA" id="ARBA00022692"/>
    </source>
</evidence>
<dbReference type="VEuPathDB" id="VectorBase:LOC119162072"/>
<dbReference type="PROSITE" id="PS51292">
    <property type="entry name" value="ZF_RING_CH"/>
    <property type="match status" value="1"/>
</dbReference>
<keyword evidence="2" id="KW-0808">Transferase</keyword>
<keyword evidence="7" id="KW-0862">Zinc</keyword>
<evidence type="ECO:0000256" key="7">
    <source>
        <dbReference type="ARBA" id="ARBA00022833"/>
    </source>
</evidence>
<evidence type="ECO:0000256" key="2">
    <source>
        <dbReference type="ARBA" id="ARBA00022679"/>
    </source>
</evidence>
<keyword evidence="14" id="KW-1185">Reference proteome</keyword>
<evidence type="ECO:0000256" key="10">
    <source>
        <dbReference type="SAM" id="MobiDB-lite"/>
    </source>
</evidence>
<dbReference type="GO" id="GO:0004842">
    <property type="term" value="F:ubiquitin-protein transferase activity"/>
    <property type="evidence" value="ECO:0007669"/>
    <property type="project" value="TreeGrafter"/>
</dbReference>
<keyword evidence="6" id="KW-0833">Ubl conjugation pathway</keyword>
<dbReference type="GO" id="GO:0016567">
    <property type="term" value="P:protein ubiquitination"/>
    <property type="evidence" value="ECO:0007669"/>
    <property type="project" value="TreeGrafter"/>
</dbReference>
<evidence type="ECO:0000256" key="1">
    <source>
        <dbReference type="ARBA" id="ARBA00004141"/>
    </source>
</evidence>
<dbReference type="InterPro" id="IPR011016">
    <property type="entry name" value="Znf_RING-CH"/>
</dbReference>
<dbReference type="GO" id="GO:0008270">
    <property type="term" value="F:zinc ion binding"/>
    <property type="evidence" value="ECO:0007669"/>
    <property type="project" value="UniProtKB-KW"/>
</dbReference>
<feature type="region of interest" description="Disordered" evidence="10">
    <location>
        <begin position="18"/>
        <end position="110"/>
    </location>
</feature>
<keyword evidence="3 11" id="KW-0812">Transmembrane</keyword>
<keyword evidence="5" id="KW-0863">Zinc-finger</keyword>
<dbReference type="SMART" id="SM00744">
    <property type="entry name" value="RINGv"/>
    <property type="match status" value="1"/>
</dbReference>
<gene>
    <name evidence="13" type="ORF">HPB51_008276</name>
</gene>
<reference evidence="13" key="1">
    <citation type="journal article" date="2020" name="Cell">
        <title>Large-Scale Comparative Analyses of Tick Genomes Elucidate Their Genetic Diversity and Vector Capacities.</title>
        <authorList>
            <consortium name="Tick Genome and Microbiome Consortium (TIGMIC)"/>
            <person name="Jia N."/>
            <person name="Wang J."/>
            <person name="Shi W."/>
            <person name="Du L."/>
            <person name="Sun Y."/>
            <person name="Zhan W."/>
            <person name="Jiang J.F."/>
            <person name="Wang Q."/>
            <person name="Zhang B."/>
            <person name="Ji P."/>
            <person name="Bell-Sakyi L."/>
            <person name="Cui X.M."/>
            <person name="Yuan T.T."/>
            <person name="Jiang B.G."/>
            <person name="Yang W.F."/>
            <person name="Lam T.T."/>
            <person name="Chang Q.C."/>
            <person name="Ding S.J."/>
            <person name="Wang X.J."/>
            <person name="Zhu J.G."/>
            <person name="Ruan X.D."/>
            <person name="Zhao L."/>
            <person name="Wei J.T."/>
            <person name="Ye R.Z."/>
            <person name="Que T.C."/>
            <person name="Du C.H."/>
            <person name="Zhou Y.H."/>
            <person name="Cheng J.X."/>
            <person name="Dai P.F."/>
            <person name="Guo W.B."/>
            <person name="Han X.H."/>
            <person name="Huang E.J."/>
            <person name="Li L.F."/>
            <person name="Wei W."/>
            <person name="Gao Y.C."/>
            <person name="Liu J.Z."/>
            <person name="Shao H.Z."/>
            <person name="Wang X."/>
            <person name="Wang C.C."/>
            <person name="Yang T.C."/>
            <person name="Huo Q.B."/>
            <person name="Li W."/>
            <person name="Chen H.Y."/>
            <person name="Chen S.E."/>
            <person name="Zhou L.G."/>
            <person name="Ni X.B."/>
            <person name="Tian J.H."/>
            <person name="Sheng Y."/>
            <person name="Liu T."/>
            <person name="Pan Y.S."/>
            <person name="Xia L.Y."/>
            <person name="Li J."/>
            <person name="Zhao F."/>
            <person name="Cao W.C."/>
        </authorList>
    </citation>
    <scope>NUCLEOTIDE SEQUENCE</scope>
    <source>
        <strain evidence="13">Rmic-2018</strain>
    </source>
</reference>
<evidence type="ECO:0000256" key="5">
    <source>
        <dbReference type="ARBA" id="ARBA00022771"/>
    </source>
</evidence>
<evidence type="ECO:0000256" key="4">
    <source>
        <dbReference type="ARBA" id="ARBA00022723"/>
    </source>
</evidence>
<evidence type="ECO:0000313" key="14">
    <source>
        <dbReference type="Proteomes" id="UP000821866"/>
    </source>
</evidence>
<evidence type="ECO:0000256" key="6">
    <source>
        <dbReference type="ARBA" id="ARBA00022786"/>
    </source>
</evidence>
<dbReference type="AlphaFoldDB" id="A0A9J6EZ75"/>
<dbReference type="GO" id="GO:0016020">
    <property type="term" value="C:membrane"/>
    <property type="evidence" value="ECO:0007669"/>
    <property type="project" value="UniProtKB-SubCell"/>
</dbReference>
<protein>
    <recommendedName>
        <fullName evidence="12">RING-CH-type domain-containing protein</fullName>
    </recommendedName>
</protein>
<evidence type="ECO:0000313" key="13">
    <source>
        <dbReference type="EMBL" id="KAH8039683.1"/>
    </source>
</evidence>
<dbReference type="PANTHER" id="PTHR46065">
    <property type="entry name" value="E3 UBIQUITIN-PROTEIN LIGASE MARCH 2/3 FAMILY MEMBER"/>
    <property type="match status" value="1"/>
</dbReference>
<sequence length="282" mass="30248">MAFSRLSMLQSASESMALFESVGGSDEPAPAGAGPQPDEVSHGQAQHISKVEPKRRGRSNCSAANEDDGNVDSRNADPVEEDAGTIGSNDSSGRHSRTSNGGSASTPGPTETGACNLSCRLCHEAGGGQGESLFRCPCQCADTFVHRSCLEELLHLPGPEGGPATCPTCGAIYPVRRHTKPLWRWFWEHDTRGDATLFLANLVFSAGNVCVLTMAWLYALFEYHPESRLSQAALTSVLSALSVLWVAFGCVRFCVLSISLVQWRRDNTTLQALFTDKSVVQA</sequence>
<feature type="compositionally biased region" description="Polar residues" evidence="10">
    <location>
        <begin position="98"/>
        <end position="110"/>
    </location>
</feature>
<evidence type="ECO:0000256" key="8">
    <source>
        <dbReference type="ARBA" id="ARBA00022989"/>
    </source>
</evidence>
<feature type="transmembrane region" description="Helical" evidence="11">
    <location>
        <begin position="197"/>
        <end position="221"/>
    </location>
</feature>
<dbReference type="Gene3D" id="3.30.40.10">
    <property type="entry name" value="Zinc/RING finger domain, C3HC4 (zinc finger)"/>
    <property type="match status" value="1"/>
</dbReference>
<feature type="transmembrane region" description="Helical" evidence="11">
    <location>
        <begin position="233"/>
        <end position="255"/>
    </location>
</feature>
<evidence type="ECO:0000256" key="9">
    <source>
        <dbReference type="ARBA" id="ARBA00023136"/>
    </source>
</evidence>
<evidence type="ECO:0000256" key="11">
    <source>
        <dbReference type="SAM" id="Phobius"/>
    </source>
</evidence>
<organism evidence="13 14">
    <name type="scientific">Rhipicephalus microplus</name>
    <name type="common">Cattle tick</name>
    <name type="synonym">Boophilus microplus</name>
    <dbReference type="NCBI Taxonomy" id="6941"/>
    <lineage>
        <taxon>Eukaryota</taxon>
        <taxon>Metazoa</taxon>
        <taxon>Ecdysozoa</taxon>
        <taxon>Arthropoda</taxon>
        <taxon>Chelicerata</taxon>
        <taxon>Arachnida</taxon>
        <taxon>Acari</taxon>
        <taxon>Parasitiformes</taxon>
        <taxon>Ixodida</taxon>
        <taxon>Ixodoidea</taxon>
        <taxon>Ixodidae</taxon>
        <taxon>Rhipicephalinae</taxon>
        <taxon>Rhipicephalus</taxon>
        <taxon>Boophilus</taxon>
    </lineage>
</organism>
<comment type="caution">
    <text evidence="13">The sequence shown here is derived from an EMBL/GenBank/DDBJ whole genome shotgun (WGS) entry which is preliminary data.</text>
</comment>
<dbReference type="InterPro" id="IPR013083">
    <property type="entry name" value="Znf_RING/FYVE/PHD"/>
</dbReference>
<keyword evidence="4" id="KW-0479">Metal-binding</keyword>
<dbReference type="PANTHER" id="PTHR46065:SF3">
    <property type="entry name" value="FI20425P1"/>
    <property type="match status" value="1"/>
</dbReference>
<feature type="domain" description="RING-CH-type" evidence="12">
    <location>
        <begin position="111"/>
        <end position="176"/>
    </location>
</feature>